<evidence type="ECO:0000256" key="2">
    <source>
        <dbReference type="ARBA" id="ARBA00022443"/>
    </source>
</evidence>
<dbReference type="GO" id="GO:0051017">
    <property type="term" value="P:actin filament bundle assembly"/>
    <property type="evidence" value="ECO:0007669"/>
    <property type="project" value="TreeGrafter"/>
</dbReference>
<dbReference type="InterPro" id="IPR033643">
    <property type="entry name" value="SYLF_SH3YL1-like"/>
</dbReference>
<gene>
    <name evidence="6" type="ORF">BJ322DRAFT_1049629</name>
</gene>
<evidence type="ECO:0000256" key="4">
    <source>
        <dbReference type="SAM" id="MobiDB-lite"/>
    </source>
</evidence>
<comment type="similarity">
    <text evidence="1">Belongs to the SH3YL1 family.</text>
</comment>
<dbReference type="FunFam" id="2.30.30.40:FF:000100">
    <property type="entry name" value="SH3 domain-containing YSC84-like protein 1"/>
    <property type="match status" value="1"/>
</dbReference>
<dbReference type="InterPro" id="IPR051702">
    <property type="entry name" value="SH3_domain_YSC84-like"/>
</dbReference>
<dbReference type="GO" id="GO:0030479">
    <property type="term" value="C:actin cortical patch"/>
    <property type="evidence" value="ECO:0007669"/>
    <property type="project" value="TreeGrafter"/>
</dbReference>
<dbReference type="GO" id="GO:0051015">
    <property type="term" value="F:actin filament binding"/>
    <property type="evidence" value="ECO:0007669"/>
    <property type="project" value="TreeGrafter"/>
</dbReference>
<dbReference type="PROSITE" id="PS50002">
    <property type="entry name" value="SH3"/>
    <property type="match status" value="1"/>
</dbReference>
<feature type="region of interest" description="Disordered" evidence="4">
    <location>
        <begin position="236"/>
        <end position="396"/>
    </location>
</feature>
<feature type="domain" description="SH3" evidence="5">
    <location>
        <begin position="436"/>
        <end position="495"/>
    </location>
</feature>
<reference evidence="6" key="1">
    <citation type="journal article" date="2020" name="Nat. Commun.">
        <title>Large-scale genome sequencing of mycorrhizal fungi provides insights into the early evolution of symbiotic traits.</title>
        <authorList>
            <person name="Miyauchi S."/>
            <person name="Kiss E."/>
            <person name="Kuo A."/>
            <person name="Drula E."/>
            <person name="Kohler A."/>
            <person name="Sanchez-Garcia M."/>
            <person name="Morin E."/>
            <person name="Andreopoulos B."/>
            <person name="Barry K.W."/>
            <person name="Bonito G."/>
            <person name="Buee M."/>
            <person name="Carver A."/>
            <person name="Chen C."/>
            <person name="Cichocki N."/>
            <person name="Clum A."/>
            <person name="Culley D."/>
            <person name="Crous P.W."/>
            <person name="Fauchery L."/>
            <person name="Girlanda M."/>
            <person name="Hayes R.D."/>
            <person name="Keri Z."/>
            <person name="LaButti K."/>
            <person name="Lipzen A."/>
            <person name="Lombard V."/>
            <person name="Magnuson J."/>
            <person name="Maillard F."/>
            <person name="Murat C."/>
            <person name="Nolan M."/>
            <person name="Ohm R.A."/>
            <person name="Pangilinan J."/>
            <person name="Pereira M.F."/>
            <person name="Perotto S."/>
            <person name="Peter M."/>
            <person name="Pfister S."/>
            <person name="Riley R."/>
            <person name="Sitrit Y."/>
            <person name="Stielow J.B."/>
            <person name="Szollosi G."/>
            <person name="Zifcakova L."/>
            <person name="Stursova M."/>
            <person name="Spatafora J.W."/>
            <person name="Tedersoo L."/>
            <person name="Vaario L.M."/>
            <person name="Yamada A."/>
            <person name="Yan M."/>
            <person name="Wang P."/>
            <person name="Xu J."/>
            <person name="Bruns T."/>
            <person name="Baldrian P."/>
            <person name="Vilgalys R."/>
            <person name="Dunand C."/>
            <person name="Henrissat B."/>
            <person name="Grigoriev I.V."/>
            <person name="Hibbett D."/>
            <person name="Nagy L.G."/>
            <person name="Martin F.M."/>
        </authorList>
    </citation>
    <scope>NUCLEOTIDE SEQUENCE</scope>
    <source>
        <strain evidence="6">UH-Tt-Lm1</strain>
    </source>
</reference>
<dbReference type="OrthoDB" id="443981at2759"/>
<dbReference type="Gene3D" id="2.30.30.40">
    <property type="entry name" value="SH3 Domains"/>
    <property type="match status" value="1"/>
</dbReference>
<dbReference type="PANTHER" id="PTHR15629">
    <property type="entry name" value="SH3YL1 PROTEIN"/>
    <property type="match status" value="1"/>
</dbReference>
<evidence type="ECO:0000256" key="3">
    <source>
        <dbReference type="PROSITE-ProRule" id="PRU00192"/>
    </source>
</evidence>
<evidence type="ECO:0000313" key="6">
    <source>
        <dbReference type="EMBL" id="KAF9788556.1"/>
    </source>
</evidence>
<dbReference type="PRINTS" id="PR00452">
    <property type="entry name" value="SH3DOMAIN"/>
</dbReference>
<organism evidence="6 7">
    <name type="scientific">Thelephora terrestris</name>
    <dbReference type="NCBI Taxonomy" id="56493"/>
    <lineage>
        <taxon>Eukaryota</taxon>
        <taxon>Fungi</taxon>
        <taxon>Dikarya</taxon>
        <taxon>Basidiomycota</taxon>
        <taxon>Agaricomycotina</taxon>
        <taxon>Agaricomycetes</taxon>
        <taxon>Thelephorales</taxon>
        <taxon>Thelephoraceae</taxon>
        <taxon>Thelephora</taxon>
    </lineage>
</organism>
<feature type="compositionally biased region" description="Basic and acidic residues" evidence="4">
    <location>
        <begin position="311"/>
        <end position="324"/>
    </location>
</feature>
<sequence length="495" mass="52762">MKLNNPLPQALPKECAKAARIFKSFVDHGNNGLDGVIPRTVLENAQGFAIFTVFKAGFLFSARAGSGIVVAKLPDGSWSAPSAIGTAGLGVGTQAGAEMTDFLIVLNSHSAIKSFMAAGSLTLGGNLSIALGPLGRNGEALGSLNTSGKLSAMYSYSKTKGLFGGISVEGSVIAERQDANTLAYHSDVSVKGLLSGAVPRPEWAQPLYQTLDACTKFRGGQREWIDDTPAHEQEYAFTGLSGPNGEQQPRTLQKRKKTGPSLFPPASWGEQKPGGSYFHDSANTSTSRGASGPAWDPASQDSKHSTSNFETHFESDYNPHDDRFRHMHNRGFSLSVVPTPKSQGSFGSGRDDFYASDDSWQRTSRANTSSSPYSPYNRPPTTTRTPSMPVPGLSPTTSSPFDYEHNGQIFDEPAPMVTRPVLTPKAELATPLTPGEGVGRAIALFDFNAVEPGDLSFTKGEVITITQKTGTADTWWTGKVNGRSGTFPANFVELV</sequence>
<keyword evidence="2 3" id="KW-0728">SH3 domain</keyword>
<feature type="compositionally biased region" description="Low complexity" evidence="4">
    <location>
        <begin position="367"/>
        <end position="387"/>
    </location>
</feature>
<dbReference type="GO" id="GO:0035091">
    <property type="term" value="F:phosphatidylinositol binding"/>
    <property type="evidence" value="ECO:0007669"/>
    <property type="project" value="TreeGrafter"/>
</dbReference>
<evidence type="ECO:0000259" key="5">
    <source>
        <dbReference type="PROSITE" id="PS50002"/>
    </source>
</evidence>
<reference evidence="6" key="2">
    <citation type="submission" date="2020-11" db="EMBL/GenBank/DDBJ databases">
        <authorList>
            <consortium name="DOE Joint Genome Institute"/>
            <person name="Kuo A."/>
            <person name="Miyauchi S."/>
            <person name="Kiss E."/>
            <person name="Drula E."/>
            <person name="Kohler A."/>
            <person name="Sanchez-Garcia M."/>
            <person name="Andreopoulos B."/>
            <person name="Barry K.W."/>
            <person name="Bonito G."/>
            <person name="Buee M."/>
            <person name="Carver A."/>
            <person name="Chen C."/>
            <person name="Cichocki N."/>
            <person name="Clum A."/>
            <person name="Culley D."/>
            <person name="Crous P.W."/>
            <person name="Fauchery L."/>
            <person name="Girlanda M."/>
            <person name="Hayes R."/>
            <person name="Keri Z."/>
            <person name="Labutti K."/>
            <person name="Lipzen A."/>
            <person name="Lombard V."/>
            <person name="Magnuson J."/>
            <person name="Maillard F."/>
            <person name="Morin E."/>
            <person name="Murat C."/>
            <person name="Nolan M."/>
            <person name="Ohm R."/>
            <person name="Pangilinan J."/>
            <person name="Pereira M."/>
            <person name="Perotto S."/>
            <person name="Peter M."/>
            <person name="Riley R."/>
            <person name="Sitrit Y."/>
            <person name="Stielow B."/>
            <person name="Szollosi G."/>
            <person name="Zifcakova L."/>
            <person name="Stursova M."/>
            <person name="Spatafora J.W."/>
            <person name="Tedersoo L."/>
            <person name="Vaario L.-M."/>
            <person name="Yamada A."/>
            <person name="Yan M."/>
            <person name="Wang P."/>
            <person name="Xu J."/>
            <person name="Bruns T."/>
            <person name="Baldrian P."/>
            <person name="Vilgalys R."/>
            <person name="Henrissat B."/>
            <person name="Grigoriev I.V."/>
            <person name="Hibbett D."/>
            <person name="Nagy L.G."/>
            <person name="Martin F.M."/>
        </authorList>
    </citation>
    <scope>NUCLEOTIDE SEQUENCE</scope>
    <source>
        <strain evidence="6">UH-Tt-Lm1</strain>
    </source>
</reference>
<dbReference type="InterPro" id="IPR036028">
    <property type="entry name" value="SH3-like_dom_sf"/>
</dbReference>
<evidence type="ECO:0000313" key="7">
    <source>
        <dbReference type="Proteomes" id="UP000736335"/>
    </source>
</evidence>
<dbReference type="SMART" id="SM00326">
    <property type="entry name" value="SH3"/>
    <property type="match status" value="1"/>
</dbReference>
<dbReference type="Proteomes" id="UP000736335">
    <property type="component" value="Unassembled WGS sequence"/>
</dbReference>
<dbReference type="PANTHER" id="PTHR15629:SF2">
    <property type="entry name" value="SH3 DOMAIN-CONTAINING YSC84-LIKE PROTEIN 1"/>
    <property type="match status" value="1"/>
</dbReference>
<proteinExistence type="inferred from homology"/>
<dbReference type="Pfam" id="PF00018">
    <property type="entry name" value="SH3_1"/>
    <property type="match status" value="1"/>
</dbReference>
<evidence type="ECO:0000256" key="1">
    <source>
        <dbReference type="ARBA" id="ARBA00007761"/>
    </source>
</evidence>
<name>A0A9P6L9M9_9AGAM</name>
<dbReference type="InterPro" id="IPR007461">
    <property type="entry name" value="Ysc84_actin-binding"/>
</dbReference>
<dbReference type="InterPro" id="IPR001452">
    <property type="entry name" value="SH3_domain"/>
</dbReference>
<dbReference type="GO" id="GO:0051666">
    <property type="term" value="P:actin cortical patch localization"/>
    <property type="evidence" value="ECO:0007669"/>
    <property type="project" value="TreeGrafter"/>
</dbReference>
<comment type="caution">
    <text evidence="6">The sequence shown here is derived from an EMBL/GenBank/DDBJ whole genome shotgun (WGS) entry which is preliminary data.</text>
</comment>
<dbReference type="CDD" id="cd11525">
    <property type="entry name" value="SYLF_SH3YL1_like"/>
    <property type="match status" value="1"/>
</dbReference>
<dbReference type="EMBL" id="WIUZ02000004">
    <property type="protein sequence ID" value="KAF9788556.1"/>
    <property type="molecule type" value="Genomic_DNA"/>
</dbReference>
<keyword evidence="7" id="KW-1185">Reference proteome</keyword>
<protein>
    <submittedName>
        <fullName evidence="6">DUF500-domain-containing protein</fullName>
    </submittedName>
</protein>
<dbReference type="Pfam" id="PF04366">
    <property type="entry name" value="Ysc84"/>
    <property type="match status" value="1"/>
</dbReference>
<accession>A0A9P6L9M9</accession>
<dbReference type="SUPFAM" id="SSF50044">
    <property type="entry name" value="SH3-domain"/>
    <property type="match status" value="1"/>
</dbReference>
<dbReference type="AlphaFoldDB" id="A0A9P6L9M9"/>